<organism evidence="1 2">
    <name type="scientific">Metallosphaera cuprina (strain Ar-4)</name>
    <dbReference type="NCBI Taxonomy" id="1006006"/>
    <lineage>
        <taxon>Archaea</taxon>
        <taxon>Thermoproteota</taxon>
        <taxon>Thermoprotei</taxon>
        <taxon>Sulfolobales</taxon>
        <taxon>Sulfolobaceae</taxon>
        <taxon>Metallosphaera</taxon>
    </lineage>
</organism>
<dbReference type="KEGG" id="mcn:Mcup_1731"/>
<dbReference type="HOGENOM" id="CLU_048704_0_0_2"/>
<dbReference type="SUPFAM" id="SSF51998">
    <property type="entry name" value="PFL-like glycyl radical enzymes"/>
    <property type="match status" value="1"/>
</dbReference>
<dbReference type="PANTHER" id="PTHR37560:SF1">
    <property type="entry name" value="UPF0210 PROTEIN MJ1665"/>
    <property type="match status" value="1"/>
</dbReference>
<evidence type="ECO:0000313" key="1">
    <source>
        <dbReference type="EMBL" id="AEB95834.1"/>
    </source>
</evidence>
<reference evidence="1 2" key="1">
    <citation type="journal article" date="2011" name="J. Bacteriol.">
        <title>Complete genome sequence of Metallosphaera cuprina, a metal sulfide-oxidizing archaeon from a hot spring.</title>
        <authorList>
            <person name="Liu L.J."/>
            <person name="You X.Y."/>
            <person name="Zheng H."/>
            <person name="Wang S."/>
            <person name="Jiang C.Y."/>
            <person name="Liu S.J."/>
        </authorList>
    </citation>
    <scope>NUCLEOTIDE SEQUENCE [LARGE SCALE GENOMIC DNA]</scope>
    <source>
        <strain evidence="1 2">Ar-4</strain>
    </source>
</reference>
<dbReference type="AlphaFoldDB" id="F4G0E7"/>
<name>F4G0E7_METCR</name>
<dbReference type="EMBL" id="CP002656">
    <property type="protein sequence ID" value="AEB95834.1"/>
    <property type="molecule type" value="Genomic_DNA"/>
</dbReference>
<dbReference type="PATRIC" id="fig|1006006.8.peg.1737"/>
<dbReference type="OrthoDB" id="21376at2157"/>
<gene>
    <name evidence="1" type="ordered locus">Mcup_1731</name>
</gene>
<accession>F4G0E7</accession>
<sequence>MKYTAEEITEVINMLTHEDLDIRSVTLSVNTLFALSDNPDRAYSKLLSLDGIFSRFSEVVDYVQDKLGVRIVTKRVSVSPVQYFLEAYPDVNHAIKLGGIMDDLALRSGIDYIGGFSGYADRGLSRGTYVLLESFSKTFNSTSRLSGMLNAASTQEGLNIDAVKLFTDQIMNMTPNASARVAIMANSPQDSPFVPSAHHGRGVPNSLINIAVSGPGVITGVIRRAKPSSFQELYELVKKASFKVTRLGELVGRTVSEELGVPMGSVDLSLAPSPTVGDSVAEIIESMGVLKVGSHGSITALALLMDAVKKGGSMATNLVGGLSSAFIPVSEDSIMATRMKQGYLEINDLVAMSVVCNSGIDMVGVSKKEPKDKVTALILDVLSIGLILGKILGVRIIPLDGNPGDEVDLGGILGKVVIAKLKQGEVTDFVSRSGFIPTPIKRLEYG</sequence>
<evidence type="ECO:0008006" key="3">
    <source>
        <dbReference type="Google" id="ProtNLM"/>
    </source>
</evidence>
<dbReference type="GeneID" id="10493920"/>
<dbReference type="STRING" id="1006006.Mcup_1731"/>
<dbReference type="RefSeq" id="WP_013738332.1">
    <property type="nucleotide sequence ID" value="NC_015435.1"/>
</dbReference>
<dbReference type="Proteomes" id="UP000007812">
    <property type="component" value="Chromosome"/>
</dbReference>
<dbReference type="Pfam" id="PF05167">
    <property type="entry name" value="DUF711"/>
    <property type="match status" value="1"/>
</dbReference>
<dbReference type="PANTHER" id="PTHR37560">
    <property type="entry name" value="UPF0210 PROTEIN SPR0218"/>
    <property type="match status" value="1"/>
</dbReference>
<dbReference type="Gene3D" id="3.20.70.20">
    <property type="match status" value="1"/>
</dbReference>
<dbReference type="InterPro" id="IPR007841">
    <property type="entry name" value="UPF0210"/>
</dbReference>
<dbReference type="NCBIfam" id="NF003700">
    <property type="entry name" value="PRK05313.1"/>
    <property type="match status" value="1"/>
</dbReference>
<dbReference type="eggNOG" id="arCOG04321">
    <property type="taxonomic scope" value="Archaea"/>
</dbReference>
<protein>
    <recommendedName>
        <fullName evidence="3">PFL family protein</fullName>
    </recommendedName>
</protein>
<evidence type="ECO:0000313" key="2">
    <source>
        <dbReference type="Proteomes" id="UP000007812"/>
    </source>
</evidence>
<proteinExistence type="predicted"/>
<keyword evidence="2" id="KW-1185">Reference proteome</keyword>